<sequence length="364" mass="38272">MSSQTALVIPTPKAPFTLSTTEMIPSPGPGEVLLKICSTALNPGNWKQREYDVVIEEYPAILGMDIAGVIEAVGPGVAGFKKGYRVFTQTVLGGGFQQYTTVPAAVLMPIPDNVSFDEAATIPTAFVSAAVGLLAPAPIGLGLNPTFSWDQPLKGQSALVLGGSTSVGQFAIQLLKFMGATRIVVYASATHFDYLRRIGATECIDRRQVPIDSLAAHPSLSVPVNVVFDAAGAQYDSVGGAKNVAYDCVEDGGSITTLVWTPEVDRDRKKKVNIVSAMGYLAGPDVVRLKRDNVNGYSGTVQHTAFGKLIIQSVPEMLRTGALVGNRVEVLPGGLAGIVGGLERLKDGTVSGVKLVAHPWDPIA</sequence>
<dbReference type="InterPro" id="IPR020843">
    <property type="entry name" value="ER"/>
</dbReference>
<dbReference type="Pfam" id="PF00107">
    <property type="entry name" value="ADH_zinc_N"/>
    <property type="match status" value="1"/>
</dbReference>
<protein>
    <submittedName>
        <fullName evidence="2">GroES-like protein</fullName>
    </submittedName>
</protein>
<dbReference type="Proteomes" id="UP001362999">
    <property type="component" value="Unassembled WGS sequence"/>
</dbReference>
<evidence type="ECO:0000313" key="2">
    <source>
        <dbReference type="EMBL" id="KAK7062172.1"/>
    </source>
</evidence>
<gene>
    <name evidence="2" type="ORF">R3P38DRAFT_2833831</name>
</gene>
<evidence type="ECO:0000259" key="1">
    <source>
        <dbReference type="SMART" id="SM00829"/>
    </source>
</evidence>
<dbReference type="InterPro" id="IPR013149">
    <property type="entry name" value="ADH-like_C"/>
</dbReference>
<dbReference type="CDD" id="cd08249">
    <property type="entry name" value="enoyl_reductase_like"/>
    <property type="match status" value="1"/>
</dbReference>
<reference evidence="2 3" key="1">
    <citation type="journal article" date="2024" name="J Genomics">
        <title>Draft genome sequencing and assembly of Favolaschia claudopus CIRM-BRFM 2984 isolated from oak limbs.</title>
        <authorList>
            <person name="Navarro D."/>
            <person name="Drula E."/>
            <person name="Chaduli D."/>
            <person name="Cazenave R."/>
            <person name="Ahrendt S."/>
            <person name="Wang J."/>
            <person name="Lipzen A."/>
            <person name="Daum C."/>
            <person name="Barry K."/>
            <person name="Grigoriev I.V."/>
            <person name="Favel A."/>
            <person name="Rosso M.N."/>
            <person name="Martin F."/>
        </authorList>
    </citation>
    <scope>NUCLEOTIDE SEQUENCE [LARGE SCALE GENOMIC DNA]</scope>
    <source>
        <strain evidence="2 3">CIRM-BRFM 2984</strain>
    </source>
</reference>
<dbReference type="SUPFAM" id="SSF50129">
    <property type="entry name" value="GroES-like"/>
    <property type="match status" value="1"/>
</dbReference>
<dbReference type="InterPro" id="IPR011032">
    <property type="entry name" value="GroES-like_sf"/>
</dbReference>
<dbReference type="Gene3D" id="3.90.180.10">
    <property type="entry name" value="Medium-chain alcohol dehydrogenases, catalytic domain"/>
    <property type="match status" value="1"/>
</dbReference>
<dbReference type="Pfam" id="PF08240">
    <property type="entry name" value="ADH_N"/>
    <property type="match status" value="1"/>
</dbReference>
<dbReference type="InterPro" id="IPR013154">
    <property type="entry name" value="ADH-like_N"/>
</dbReference>
<name>A0AAW0EAJ4_9AGAR</name>
<dbReference type="PANTHER" id="PTHR45348:SF2">
    <property type="entry name" value="ZINC-TYPE ALCOHOL DEHYDROGENASE-LIKE PROTEIN C2E1P3.01"/>
    <property type="match status" value="1"/>
</dbReference>
<accession>A0AAW0EAJ4</accession>
<dbReference type="AlphaFoldDB" id="A0AAW0EAJ4"/>
<dbReference type="SMART" id="SM00829">
    <property type="entry name" value="PKS_ER"/>
    <property type="match status" value="1"/>
</dbReference>
<dbReference type="PANTHER" id="PTHR45348">
    <property type="entry name" value="HYPOTHETICAL OXIDOREDUCTASE (EUROFUNG)"/>
    <property type="match status" value="1"/>
</dbReference>
<dbReference type="InterPro" id="IPR047122">
    <property type="entry name" value="Trans-enoyl_RdTase-like"/>
</dbReference>
<proteinExistence type="predicted"/>
<dbReference type="Gene3D" id="3.40.50.720">
    <property type="entry name" value="NAD(P)-binding Rossmann-like Domain"/>
    <property type="match status" value="1"/>
</dbReference>
<dbReference type="EMBL" id="JAWWNJ010000002">
    <property type="protein sequence ID" value="KAK7062172.1"/>
    <property type="molecule type" value="Genomic_DNA"/>
</dbReference>
<keyword evidence="3" id="KW-1185">Reference proteome</keyword>
<evidence type="ECO:0000313" key="3">
    <source>
        <dbReference type="Proteomes" id="UP001362999"/>
    </source>
</evidence>
<comment type="caution">
    <text evidence="2">The sequence shown here is derived from an EMBL/GenBank/DDBJ whole genome shotgun (WGS) entry which is preliminary data.</text>
</comment>
<dbReference type="InterPro" id="IPR036291">
    <property type="entry name" value="NAD(P)-bd_dom_sf"/>
</dbReference>
<dbReference type="GO" id="GO:0016651">
    <property type="term" value="F:oxidoreductase activity, acting on NAD(P)H"/>
    <property type="evidence" value="ECO:0007669"/>
    <property type="project" value="InterPro"/>
</dbReference>
<organism evidence="2 3">
    <name type="scientific">Favolaschia claudopus</name>
    <dbReference type="NCBI Taxonomy" id="2862362"/>
    <lineage>
        <taxon>Eukaryota</taxon>
        <taxon>Fungi</taxon>
        <taxon>Dikarya</taxon>
        <taxon>Basidiomycota</taxon>
        <taxon>Agaricomycotina</taxon>
        <taxon>Agaricomycetes</taxon>
        <taxon>Agaricomycetidae</taxon>
        <taxon>Agaricales</taxon>
        <taxon>Marasmiineae</taxon>
        <taxon>Mycenaceae</taxon>
        <taxon>Favolaschia</taxon>
    </lineage>
</organism>
<feature type="domain" description="Enoyl reductase (ER)" evidence="1">
    <location>
        <begin position="16"/>
        <end position="311"/>
    </location>
</feature>
<dbReference type="SUPFAM" id="SSF51735">
    <property type="entry name" value="NAD(P)-binding Rossmann-fold domains"/>
    <property type="match status" value="1"/>
</dbReference>